<dbReference type="InterPro" id="IPR050742">
    <property type="entry name" value="Helicase_Restrict-Modif_Enz"/>
</dbReference>
<dbReference type="GO" id="GO:0009035">
    <property type="term" value="F:type I site-specific deoxyribonuclease activity"/>
    <property type="evidence" value="ECO:0007669"/>
    <property type="project" value="UniProtKB-EC"/>
</dbReference>
<dbReference type="Pfam" id="PF08463">
    <property type="entry name" value="EcoEI_R_C"/>
    <property type="match status" value="1"/>
</dbReference>
<dbReference type="AlphaFoldDB" id="A0A2S6CWR4"/>
<organism evidence="3 4">
    <name type="scientific">Cuspidothrix issatschenkoi CHARLIE-1</name>
    <dbReference type="NCBI Taxonomy" id="2052836"/>
    <lineage>
        <taxon>Bacteria</taxon>
        <taxon>Bacillati</taxon>
        <taxon>Cyanobacteriota</taxon>
        <taxon>Cyanophyceae</taxon>
        <taxon>Nostocales</taxon>
        <taxon>Aphanizomenonaceae</taxon>
        <taxon>Cuspidothrix</taxon>
    </lineage>
</organism>
<dbReference type="Gene3D" id="3.40.50.300">
    <property type="entry name" value="P-loop containing nucleotide triphosphate hydrolases"/>
    <property type="match status" value="2"/>
</dbReference>
<dbReference type="CDD" id="cd18799">
    <property type="entry name" value="SF2_C_EcoAI-like"/>
    <property type="match status" value="1"/>
</dbReference>
<dbReference type="PANTHER" id="PTHR47396:SF1">
    <property type="entry name" value="ATP-DEPENDENT HELICASE IRC3-RELATED"/>
    <property type="match status" value="1"/>
</dbReference>
<dbReference type="Pfam" id="PF04313">
    <property type="entry name" value="HSDR_N"/>
    <property type="match status" value="1"/>
</dbReference>
<evidence type="ECO:0000313" key="3">
    <source>
        <dbReference type="EMBL" id="PPJ64198.1"/>
    </source>
</evidence>
<dbReference type="Gene3D" id="3.90.1570.30">
    <property type="match status" value="1"/>
</dbReference>
<dbReference type="InterPro" id="IPR025285">
    <property type="entry name" value="DUF4145"/>
</dbReference>
<dbReference type="InterPro" id="IPR027417">
    <property type="entry name" value="P-loop_NTPase"/>
</dbReference>
<proteinExistence type="predicted"/>
<dbReference type="EMBL" id="PGEM01000035">
    <property type="protein sequence ID" value="PPJ64198.1"/>
    <property type="molecule type" value="Genomic_DNA"/>
</dbReference>
<comment type="caution">
    <text evidence="3">The sequence shown here is derived from an EMBL/GenBank/DDBJ whole genome shotgun (WGS) entry which is preliminary data.</text>
</comment>
<dbReference type="SMART" id="SM00487">
    <property type="entry name" value="DEXDc"/>
    <property type="match status" value="1"/>
</dbReference>
<dbReference type="OrthoDB" id="9802848at2"/>
<reference evidence="3 4" key="1">
    <citation type="submission" date="2018-02" db="EMBL/GenBank/DDBJ databases">
        <title>Discovery of a pederin family compound in a non-symbiotic bloom-forming cyanobacterium.</title>
        <authorList>
            <person name="Kust A."/>
            <person name="Mares J."/>
            <person name="Jokela J."/>
            <person name="Urajova P."/>
            <person name="Hajek J."/>
            <person name="Saurav K."/>
            <person name="Voracova K."/>
            <person name="Fewer D.P."/>
            <person name="Haapaniemi E."/>
            <person name="Permi P."/>
            <person name="Rehakova K."/>
            <person name="Sivonen K."/>
            <person name="Hrouzek P."/>
        </authorList>
    </citation>
    <scope>NUCLEOTIDE SEQUENCE [LARGE SCALE GENOMIC DNA]</scope>
    <source>
        <strain evidence="3 4">CHARLIE-1</strain>
    </source>
</reference>
<dbReference type="SUPFAM" id="SSF52540">
    <property type="entry name" value="P-loop containing nucleoside triphosphate hydrolases"/>
    <property type="match status" value="2"/>
</dbReference>
<evidence type="ECO:0000259" key="2">
    <source>
        <dbReference type="PROSITE" id="PS51192"/>
    </source>
</evidence>
<dbReference type="GO" id="GO:0003677">
    <property type="term" value="F:DNA binding"/>
    <property type="evidence" value="ECO:0007669"/>
    <property type="project" value="UniProtKB-KW"/>
</dbReference>
<dbReference type="InterPro" id="IPR014001">
    <property type="entry name" value="Helicase_ATP-bd"/>
</dbReference>
<dbReference type="InterPro" id="IPR001650">
    <property type="entry name" value="Helicase_C-like"/>
</dbReference>
<keyword evidence="3" id="KW-0255">Endonuclease</keyword>
<dbReference type="Pfam" id="PF13643">
    <property type="entry name" value="DUF4145"/>
    <property type="match status" value="1"/>
</dbReference>
<protein>
    <submittedName>
        <fullName evidence="3">Restriction endonuclease subunit R</fullName>
    </submittedName>
</protein>
<feature type="domain" description="Helicase ATP-binding" evidence="2">
    <location>
        <begin position="403"/>
        <end position="560"/>
    </location>
</feature>
<dbReference type="InterPro" id="IPR013670">
    <property type="entry name" value="EcoEI_R_C_dom"/>
</dbReference>
<feature type="compositionally biased region" description="Basic and acidic residues" evidence="1">
    <location>
        <begin position="151"/>
        <end position="165"/>
    </location>
</feature>
<dbReference type="GO" id="GO:0009307">
    <property type="term" value="P:DNA restriction-modification system"/>
    <property type="evidence" value="ECO:0007669"/>
    <property type="project" value="UniProtKB-KW"/>
</dbReference>
<feature type="region of interest" description="Disordered" evidence="1">
    <location>
        <begin position="140"/>
        <end position="165"/>
    </location>
</feature>
<evidence type="ECO:0000313" key="4">
    <source>
        <dbReference type="Proteomes" id="UP000239589"/>
    </source>
</evidence>
<dbReference type="Pfam" id="PF04851">
    <property type="entry name" value="ResIII"/>
    <property type="match status" value="1"/>
</dbReference>
<dbReference type="PANTHER" id="PTHR47396">
    <property type="entry name" value="TYPE I RESTRICTION ENZYME ECOKI R PROTEIN"/>
    <property type="match status" value="1"/>
</dbReference>
<dbReference type="Pfam" id="PF00271">
    <property type="entry name" value="Helicase_C"/>
    <property type="match status" value="1"/>
</dbReference>
<dbReference type="InterPro" id="IPR006935">
    <property type="entry name" value="Helicase/UvrB_N"/>
</dbReference>
<keyword evidence="4" id="KW-1185">Reference proteome</keyword>
<keyword evidence="3" id="KW-0540">Nuclease</keyword>
<accession>A0A2S6CWR4</accession>
<dbReference type="Proteomes" id="UP000239589">
    <property type="component" value="Unassembled WGS sequence"/>
</dbReference>
<sequence>MSQFTFLKPEFPTIYESAHKAFKTAYRDPRTACFYGRRALELTVNWLYKYDNTLNLPYQDNISTLIHEPTFKNLVGQAIFNKAKLIIKIGNNAVHDEKTIPVNDSLTAVKEFFHIAYWLTRTYGRTSKPEPGLTFDINAIPQVTKPTPGSEKNKTPVSERSRTQELQKLETELKEKDEKLSLLLTDKNALDETIKQLRSELAAVKKENTSQADTHDYSEQETRNFFIDLLLKETGWKISASLDESSRWLSEVETSVLEECSLRLRSGNVSREYPVTGMPNNSGNGFVDYVLWGDDGKPLAVVEAKRTRKDPRNGQQQAKLYADCLEKQFNQRPLIFYTNGYEHWLWDDTNYPPRQVQGFYKKAELELLIQRRSIRRSLAQADIKPSIAERYYQTRAIRRVTEAIETDKERKALLVMATGAGKTRTAIALVEMLMGCNWVKRALFLADRVALVDQTIKVLKKHLPEASPVNLVTEKDGEGRVFACTYQTMMGLIDDTKESQKRFSVAHFDIIIVDEAHRSVFQKYRHIFNNFDALLLGLTATPKDEIDRNTYGLFDLESGVPTDAYGLEDAVKDGFLVPPQAVSVPLRFQRQGINYSQLSEAEREEWDAIEWDDEGNIPDRIEAAAVNQWLFNQDTVDKVLEHLMTRGVKVAGGDILGKTIIFAKNQAHANFIADRFNINYPQFKGEFARVITFNTKYAQSIIEDFSKKDKMPHIAISVDMLDTGIDVPEVVNLVMFKLVRSKTKFWQMLGRGTRRCADLFGMGQDKQFFYVFDYCQNLEFFQHNPETTDAPIGKSLSKQLFSKRLELIAELDQKIVDNPAISENPTSAKEPKTNAELRHQIANLLYTEVAAMNTENFIVRTKRQFVEKYANSESWKSLGQEDIITLNQEIAGLPSQIPTEAEETKRFDILILKLQLAIIKSQPNLKKLQTQVKSIAGLLEEKPDIPLIQAQLPLIQDIQSDEWWQDVTLPMLEILRKRLRGLVNLIEKQKRQPIYTNFEDEMGEEIIVELPHFTSTDNFAKFRTKARAFLRAHQDNIVIFKLRTNKQLTASDLSELERILAESGIGETEDINRAKEESQGLGLFVRSLVGLDREVAKQELAGFLSNKNLNANQIEFINMIINYLTEHGVMDAALLYESPFTDITPQGPDGLFTSTQVDELIACLEEVYQKAIA</sequence>
<dbReference type="InterPro" id="IPR007409">
    <property type="entry name" value="Restrct_endonuc_type1_HsdR_N"/>
</dbReference>
<name>A0A2S6CWR4_9CYAN</name>
<dbReference type="GO" id="GO:0005524">
    <property type="term" value="F:ATP binding"/>
    <property type="evidence" value="ECO:0007669"/>
    <property type="project" value="UniProtKB-KW"/>
</dbReference>
<dbReference type="CDD" id="cd18032">
    <property type="entry name" value="DEXHc_RE_I_III_res"/>
    <property type="match status" value="1"/>
</dbReference>
<keyword evidence="3" id="KW-0378">Hydrolase</keyword>
<gene>
    <name evidence="3" type="ORF">CUN59_06040</name>
</gene>
<dbReference type="RefSeq" id="WP_104386990.1">
    <property type="nucleotide sequence ID" value="NZ_PGEM01000035.1"/>
</dbReference>
<dbReference type="GO" id="GO:0005829">
    <property type="term" value="C:cytosol"/>
    <property type="evidence" value="ECO:0007669"/>
    <property type="project" value="TreeGrafter"/>
</dbReference>
<evidence type="ECO:0000256" key="1">
    <source>
        <dbReference type="SAM" id="MobiDB-lite"/>
    </source>
</evidence>
<dbReference type="PROSITE" id="PS51192">
    <property type="entry name" value="HELICASE_ATP_BIND_1"/>
    <property type="match status" value="1"/>
</dbReference>